<feature type="region of interest" description="Disordered" evidence="1">
    <location>
        <begin position="1"/>
        <end position="96"/>
    </location>
</feature>
<proteinExistence type="predicted"/>
<dbReference type="AlphaFoldDB" id="A0A5E4BFB6"/>
<feature type="non-terminal residue" evidence="2">
    <location>
        <position position="1"/>
    </location>
</feature>
<dbReference type="EMBL" id="CABDUW010000428">
    <property type="protein sequence ID" value="VTJ68397.1"/>
    <property type="molecule type" value="Genomic_DNA"/>
</dbReference>
<gene>
    <name evidence="2" type="ORF">MONAX_5E043845</name>
</gene>
<evidence type="ECO:0000256" key="1">
    <source>
        <dbReference type="SAM" id="MobiDB-lite"/>
    </source>
</evidence>
<sequence>AYTENLSLVPAPSPALGAGPERFARRAEPREGRLRQRRPRGSLAGNMRSFPPPPARDKDTAALPPHCPRSPRGRDVSRLAPAAGRPATTGSWIRWS</sequence>
<evidence type="ECO:0000313" key="3">
    <source>
        <dbReference type="Proteomes" id="UP000335636"/>
    </source>
</evidence>
<organism evidence="2 3">
    <name type="scientific">Marmota monax</name>
    <name type="common">Woodchuck</name>
    <dbReference type="NCBI Taxonomy" id="9995"/>
    <lineage>
        <taxon>Eukaryota</taxon>
        <taxon>Metazoa</taxon>
        <taxon>Chordata</taxon>
        <taxon>Craniata</taxon>
        <taxon>Vertebrata</taxon>
        <taxon>Euteleostomi</taxon>
        <taxon>Mammalia</taxon>
        <taxon>Eutheria</taxon>
        <taxon>Euarchontoglires</taxon>
        <taxon>Glires</taxon>
        <taxon>Rodentia</taxon>
        <taxon>Sciuromorpha</taxon>
        <taxon>Sciuridae</taxon>
        <taxon>Xerinae</taxon>
        <taxon>Marmotini</taxon>
        <taxon>Marmota</taxon>
    </lineage>
</organism>
<name>A0A5E4BFB6_MARMO</name>
<reference evidence="2" key="1">
    <citation type="submission" date="2019-04" db="EMBL/GenBank/DDBJ databases">
        <authorList>
            <person name="Alioto T."/>
            <person name="Alioto T."/>
        </authorList>
    </citation>
    <scope>NUCLEOTIDE SEQUENCE [LARGE SCALE GENOMIC DNA]</scope>
</reference>
<protein>
    <submittedName>
        <fullName evidence="2">Uncharacterized protein</fullName>
    </submittedName>
</protein>
<dbReference type="Proteomes" id="UP000335636">
    <property type="component" value="Unassembled WGS sequence"/>
</dbReference>
<keyword evidence="3" id="KW-1185">Reference proteome</keyword>
<evidence type="ECO:0000313" key="2">
    <source>
        <dbReference type="EMBL" id="VTJ68397.1"/>
    </source>
</evidence>
<feature type="compositionally biased region" description="Basic and acidic residues" evidence="1">
    <location>
        <begin position="22"/>
        <end position="34"/>
    </location>
</feature>
<accession>A0A5E4BFB6</accession>
<comment type="caution">
    <text evidence="2">The sequence shown here is derived from an EMBL/GenBank/DDBJ whole genome shotgun (WGS) entry which is preliminary data.</text>
</comment>